<protein>
    <submittedName>
        <fullName evidence="1">Uncharacterized protein</fullName>
    </submittedName>
</protein>
<dbReference type="Proteomes" id="UP000715441">
    <property type="component" value="Unassembled WGS sequence"/>
</dbReference>
<name>A0ABX1J6Z7_9PSEU</name>
<gene>
    <name evidence="1" type="ORF">HFP15_22025</name>
</gene>
<sequence>MLTHIHSGYEEEWNDWYENDHFYAGGVLSPGVLSGARWHAPRQLRQARFATSEWPFPHRGGGALATYFLTVPDGSARFREWIAPQVPVLRDAGRMFENRDLINCDFYAYAECLRGPGASSVAPHVLQLRPYRTMFVTFASGHRETPAKTTDLPRESVTLVLPCQNEPLGHATQPDLSSFAPLTLLLTYTDDVPPAGETATAELASSIAGAVGTHPLWAGAFLPIIPGDDGFLRDFT</sequence>
<evidence type="ECO:0000313" key="2">
    <source>
        <dbReference type="Proteomes" id="UP000715441"/>
    </source>
</evidence>
<evidence type="ECO:0000313" key="1">
    <source>
        <dbReference type="EMBL" id="NKQ55566.1"/>
    </source>
</evidence>
<organism evidence="1 2">
    <name type="scientific">Amycolatopsis acididurans</name>
    <dbReference type="NCBI Taxonomy" id="2724524"/>
    <lineage>
        <taxon>Bacteria</taxon>
        <taxon>Bacillati</taxon>
        <taxon>Actinomycetota</taxon>
        <taxon>Actinomycetes</taxon>
        <taxon>Pseudonocardiales</taxon>
        <taxon>Pseudonocardiaceae</taxon>
        <taxon>Amycolatopsis</taxon>
    </lineage>
</organism>
<keyword evidence="2" id="KW-1185">Reference proteome</keyword>
<accession>A0ABX1J6Z7</accession>
<proteinExistence type="predicted"/>
<comment type="caution">
    <text evidence="1">The sequence shown here is derived from an EMBL/GenBank/DDBJ whole genome shotgun (WGS) entry which is preliminary data.</text>
</comment>
<dbReference type="EMBL" id="JAAXLS010000015">
    <property type="protein sequence ID" value="NKQ55566.1"/>
    <property type="molecule type" value="Genomic_DNA"/>
</dbReference>
<reference evidence="1 2" key="1">
    <citation type="submission" date="2020-04" db="EMBL/GenBank/DDBJ databases">
        <title>Novel species.</title>
        <authorList>
            <person name="Teo W.F.A."/>
            <person name="Lipun K."/>
            <person name="Srisuk N."/>
            <person name="Duangmal K."/>
        </authorList>
    </citation>
    <scope>NUCLEOTIDE SEQUENCE [LARGE SCALE GENOMIC DNA]</scope>
    <source>
        <strain evidence="1 2">K13G38</strain>
    </source>
</reference>
<dbReference type="RefSeq" id="WP_168518604.1">
    <property type="nucleotide sequence ID" value="NZ_JAAXLS010000015.1"/>
</dbReference>